<keyword evidence="1" id="KW-0472">Membrane</keyword>
<dbReference type="EMBL" id="NAFI01000140">
    <property type="protein sequence ID" value="OSJ17624.1"/>
    <property type="molecule type" value="Genomic_DNA"/>
</dbReference>
<dbReference type="AlphaFoldDB" id="A0A1X3G3T4"/>
<gene>
    <name evidence="2" type="ORF">BSZ18_03875</name>
</gene>
<reference evidence="2 3" key="1">
    <citation type="submission" date="2017-03" db="EMBL/GenBank/DDBJ databases">
        <title>Whole genome sequences of fourteen strains of Bradyrhizobium canariense and one strain of Bradyrhizobium japonicum isolated from Lupinus (Papilionoideae: Genisteae) species in Algeria.</title>
        <authorList>
            <person name="Crovadore J."/>
            <person name="Chekireb D."/>
            <person name="Brachmann A."/>
            <person name="Chablais R."/>
            <person name="Cochard B."/>
            <person name="Lefort F."/>
        </authorList>
    </citation>
    <scope>NUCLEOTIDE SEQUENCE [LARGE SCALE GENOMIC DNA]</scope>
    <source>
        <strain evidence="2 3">UBMA195</strain>
    </source>
</reference>
<dbReference type="RefSeq" id="WP_018458861.1">
    <property type="nucleotide sequence ID" value="NZ_NAEX01000172.1"/>
</dbReference>
<feature type="transmembrane region" description="Helical" evidence="1">
    <location>
        <begin position="57"/>
        <end position="79"/>
    </location>
</feature>
<comment type="caution">
    <text evidence="2">The sequence shown here is derived from an EMBL/GenBank/DDBJ whole genome shotgun (WGS) entry which is preliminary data.</text>
</comment>
<dbReference type="OrthoDB" id="8254913at2"/>
<evidence type="ECO:0000313" key="3">
    <source>
        <dbReference type="Proteomes" id="UP000193553"/>
    </source>
</evidence>
<proteinExistence type="predicted"/>
<accession>A0A1X3G3T4</accession>
<name>A0A1X3G3T4_9BRAD</name>
<evidence type="ECO:0000313" key="2">
    <source>
        <dbReference type="EMBL" id="OSJ17624.1"/>
    </source>
</evidence>
<organism evidence="2 3">
    <name type="scientific">Bradyrhizobium canariense</name>
    <dbReference type="NCBI Taxonomy" id="255045"/>
    <lineage>
        <taxon>Bacteria</taxon>
        <taxon>Pseudomonadati</taxon>
        <taxon>Pseudomonadota</taxon>
        <taxon>Alphaproteobacteria</taxon>
        <taxon>Hyphomicrobiales</taxon>
        <taxon>Nitrobacteraceae</taxon>
        <taxon>Bradyrhizobium</taxon>
    </lineage>
</organism>
<protein>
    <submittedName>
        <fullName evidence="2">Uncharacterized protein</fullName>
    </submittedName>
</protein>
<dbReference type="Proteomes" id="UP000193553">
    <property type="component" value="Unassembled WGS sequence"/>
</dbReference>
<feature type="transmembrane region" description="Helical" evidence="1">
    <location>
        <begin position="6"/>
        <end position="23"/>
    </location>
</feature>
<keyword evidence="1" id="KW-1133">Transmembrane helix</keyword>
<keyword evidence="1" id="KW-0812">Transmembrane</keyword>
<evidence type="ECO:0000256" key="1">
    <source>
        <dbReference type="SAM" id="Phobius"/>
    </source>
</evidence>
<sequence length="97" mass="10688">MVIALIVLSIWVLLNILFVLIVVPPRKARRGSRPLATTLAPAPLDPNRRELEHDEPFSLRHVVASVAMGAFFVLVPPMLALRDAVLRLFKKTPGNGS</sequence>